<keyword evidence="4" id="KW-1185">Reference proteome</keyword>
<sequence>MTSSGRGWRVLYPFGEKAYDISVTDQPNHETQVDLNFNFPFYGFRFNYSYVTPNGLLKFSTSDWIQPPYTFPNPNWPYKKDPSFIAPFLSRATFQYVDATRISNVWYRTVHRQKHSCNPDSAFAASCLIRKRKQPGYVEDDAFLNEISDEIERGIIGANTFNALHALVVTWERMAFGGAPKVVKLEDYEKAKQWVSPCGQPASK</sequence>
<organism evidence="5">
    <name type="scientific">Soboliphyme baturini</name>
    <dbReference type="NCBI Taxonomy" id="241478"/>
    <lineage>
        <taxon>Eukaryota</taxon>
        <taxon>Metazoa</taxon>
        <taxon>Ecdysozoa</taxon>
        <taxon>Nematoda</taxon>
        <taxon>Enoplea</taxon>
        <taxon>Dorylaimia</taxon>
        <taxon>Dioctophymatida</taxon>
        <taxon>Dioctophymatoidea</taxon>
        <taxon>Soboliphymatidae</taxon>
        <taxon>Soboliphyme</taxon>
    </lineage>
</organism>
<dbReference type="AlphaFoldDB" id="A0A183J6R1"/>
<dbReference type="GO" id="GO:0007160">
    <property type="term" value="P:cell-matrix adhesion"/>
    <property type="evidence" value="ECO:0007669"/>
    <property type="project" value="InterPro"/>
</dbReference>
<evidence type="ECO:0000259" key="2">
    <source>
        <dbReference type="Pfam" id="PF06119"/>
    </source>
</evidence>
<proteinExistence type="predicted"/>
<evidence type="ECO:0000313" key="4">
    <source>
        <dbReference type="Proteomes" id="UP000270296"/>
    </source>
</evidence>
<reference evidence="3 4" key="2">
    <citation type="submission" date="2018-11" db="EMBL/GenBank/DDBJ databases">
        <authorList>
            <consortium name="Pathogen Informatics"/>
        </authorList>
    </citation>
    <scope>NUCLEOTIDE SEQUENCE [LARGE SCALE GENOMIC DNA]</scope>
</reference>
<dbReference type="PANTHER" id="PTHR13802">
    <property type="entry name" value="MUCIN 4-RELATED"/>
    <property type="match status" value="1"/>
</dbReference>
<dbReference type="EMBL" id="UZAM01015906">
    <property type="protein sequence ID" value="VDP41056.1"/>
    <property type="molecule type" value="Genomic_DNA"/>
</dbReference>
<dbReference type="WBParaSite" id="SBAD_0001194501-mRNA-1">
    <property type="protein sequence ID" value="SBAD_0001194501-mRNA-1"/>
    <property type="gene ID" value="SBAD_0001194501"/>
</dbReference>
<name>A0A183J6R1_9BILA</name>
<dbReference type="Proteomes" id="UP000270296">
    <property type="component" value="Unassembled WGS sequence"/>
</dbReference>
<gene>
    <name evidence="3" type="ORF">SBAD_LOCUS11559</name>
</gene>
<evidence type="ECO:0000313" key="5">
    <source>
        <dbReference type="WBParaSite" id="SBAD_0001194501-mRNA-1"/>
    </source>
</evidence>
<dbReference type="PANTHER" id="PTHR13802:SF52">
    <property type="entry name" value="MUCIN-4"/>
    <property type="match status" value="1"/>
</dbReference>
<feature type="domain" description="NIDO" evidence="2">
    <location>
        <begin position="49"/>
        <end position="180"/>
    </location>
</feature>
<dbReference type="InterPro" id="IPR003886">
    <property type="entry name" value="NIDO_dom"/>
</dbReference>
<protein>
    <recommendedName>
        <fullName evidence="2">NIDO domain-containing protein</fullName>
    </recommendedName>
</protein>
<dbReference type="OrthoDB" id="5918202at2759"/>
<dbReference type="InterPro" id="IPR051495">
    <property type="entry name" value="Epithelial_Barrier/Signaling"/>
</dbReference>
<accession>A0A183J6R1</accession>
<keyword evidence="1" id="KW-1015">Disulfide bond</keyword>
<evidence type="ECO:0000256" key="1">
    <source>
        <dbReference type="ARBA" id="ARBA00023157"/>
    </source>
</evidence>
<dbReference type="Pfam" id="PF06119">
    <property type="entry name" value="NIDO"/>
    <property type="match status" value="1"/>
</dbReference>
<evidence type="ECO:0000313" key="3">
    <source>
        <dbReference type="EMBL" id="VDP41056.1"/>
    </source>
</evidence>
<reference evidence="5" key="1">
    <citation type="submission" date="2016-06" db="UniProtKB">
        <authorList>
            <consortium name="WormBaseParasite"/>
        </authorList>
    </citation>
    <scope>IDENTIFICATION</scope>
</reference>